<evidence type="ECO:0000256" key="3">
    <source>
        <dbReference type="ARBA" id="ARBA00022553"/>
    </source>
</evidence>
<feature type="transmembrane region" description="Helical" evidence="9">
    <location>
        <begin position="71"/>
        <end position="95"/>
    </location>
</feature>
<evidence type="ECO:0000256" key="9">
    <source>
        <dbReference type="SAM" id="Phobius"/>
    </source>
</evidence>
<evidence type="ECO:0000256" key="2">
    <source>
        <dbReference type="ARBA" id="ARBA00012438"/>
    </source>
</evidence>
<dbReference type="CDD" id="cd16917">
    <property type="entry name" value="HATPase_UhpB-NarQ-NarX-like"/>
    <property type="match status" value="1"/>
</dbReference>
<feature type="transmembrane region" description="Helical" evidence="9">
    <location>
        <begin position="133"/>
        <end position="157"/>
    </location>
</feature>
<feature type="transmembrane region" description="Helical" evidence="9">
    <location>
        <begin position="47"/>
        <end position="65"/>
    </location>
</feature>
<keyword evidence="8" id="KW-0902">Two-component regulatory system</keyword>
<organism evidence="11 12">
    <name type="scientific">Streptomyces atriruber</name>
    <dbReference type="NCBI Taxonomy" id="545121"/>
    <lineage>
        <taxon>Bacteria</taxon>
        <taxon>Bacillati</taxon>
        <taxon>Actinomycetota</taxon>
        <taxon>Actinomycetes</taxon>
        <taxon>Kitasatosporales</taxon>
        <taxon>Streptomycetaceae</taxon>
        <taxon>Streptomyces</taxon>
    </lineage>
</organism>
<keyword evidence="6 11" id="KW-0418">Kinase</keyword>
<dbReference type="GO" id="GO:0016301">
    <property type="term" value="F:kinase activity"/>
    <property type="evidence" value="ECO:0007669"/>
    <property type="project" value="UniProtKB-KW"/>
</dbReference>
<sequence>MNTDVAPRLGGWQQAWRLVAAAALGIFFWLSTGAALPRGCATGTCSWFVTGDPLVALGCLTALLWRRRFPLAVAMAVAIAAGASVLAIGAALLALCSLSTRRRPVQIGVVALSFVAASQLTLVLYPVKSPPGSVWLQLALTALCAGIAVAIGVAIGARRVEVQSLRERAESTEREQSARAAQARALERNRIAREMHDVLAHRISLVAMQAGVLDHRGNLSAEENRMLIRGIADGSHQALEELRDVLGVLRAVPGRPEPPQPSLDRIPELVADARASGLDVAFTTTVTGKPSDVVGRTCYRVIQEGLTNAAKHAPGAHVHVTVEGTAGRELHASIHNSPATRTTTARPPASGFGLLGLAERITLADGELSHHPTPDGGYVLTAQLPWPDHDHEKRS</sequence>
<evidence type="ECO:0000256" key="7">
    <source>
        <dbReference type="ARBA" id="ARBA00022840"/>
    </source>
</evidence>
<dbReference type="Gene3D" id="3.30.565.10">
    <property type="entry name" value="Histidine kinase-like ATPase, C-terminal domain"/>
    <property type="match status" value="1"/>
</dbReference>
<evidence type="ECO:0000256" key="4">
    <source>
        <dbReference type="ARBA" id="ARBA00022679"/>
    </source>
</evidence>
<keyword evidence="7" id="KW-0067">ATP-binding</keyword>
<dbReference type="Gene3D" id="1.20.5.1930">
    <property type="match status" value="1"/>
</dbReference>
<dbReference type="SUPFAM" id="SSF55874">
    <property type="entry name" value="ATPase domain of HSP90 chaperone/DNA topoisomerase II/histidine kinase"/>
    <property type="match status" value="1"/>
</dbReference>
<feature type="transmembrane region" description="Helical" evidence="9">
    <location>
        <begin position="107"/>
        <end position="127"/>
    </location>
</feature>
<dbReference type="InterPro" id="IPR011712">
    <property type="entry name" value="Sig_transdc_His_kin_sub3_dim/P"/>
</dbReference>
<dbReference type="Proteomes" id="UP001551176">
    <property type="component" value="Unassembled WGS sequence"/>
</dbReference>
<dbReference type="EC" id="2.7.13.3" evidence="2"/>
<dbReference type="EMBL" id="JBEYXV010000020">
    <property type="protein sequence ID" value="MEU6825389.1"/>
    <property type="molecule type" value="Genomic_DNA"/>
</dbReference>
<keyword evidence="9" id="KW-1133">Transmembrane helix</keyword>
<evidence type="ECO:0000313" key="11">
    <source>
        <dbReference type="EMBL" id="MEU6825389.1"/>
    </source>
</evidence>
<evidence type="ECO:0000256" key="5">
    <source>
        <dbReference type="ARBA" id="ARBA00022741"/>
    </source>
</evidence>
<comment type="catalytic activity">
    <reaction evidence="1">
        <text>ATP + protein L-histidine = ADP + protein N-phospho-L-histidine.</text>
        <dbReference type="EC" id="2.7.13.3"/>
    </reaction>
</comment>
<name>A0ABV3BWJ1_9ACTN</name>
<dbReference type="PANTHER" id="PTHR24421">
    <property type="entry name" value="NITRATE/NITRITE SENSOR PROTEIN NARX-RELATED"/>
    <property type="match status" value="1"/>
</dbReference>
<evidence type="ECO:0000256" key="8">
    <source>
        <dbReference type="ARBA" id="ARBA00023012"/>
    </source>
</evidence>
<dbReference type="Pfam" id="PF07730">
    <property type="entry name" value="HisKA_3"/>
    <property type="match status" value="1"/>
</dbReference>
<comment type="caution">
    <text evidence="11">The sequence shown here is derived from an EMBL/GenBank/DDBJ whole genome shotgun (WGS) entry which is preliminary data.</text>
</comment>
<feature type="transmembrane region" description="Helical" evidence="9">
    <location>
        <begin position="15"/>
        <end position="35"/>
    </location>
</feature>
<evidence type="ECO:0000259" key="10">
    <source>
        <dbReference type="Pfam" id="PF07730"/>
    </source>
</evidence>
<keyword evidence="9" id="KW-0812">Transmembrane</keyword>
<proteinExistence type="predicted"/>
<evidence type="ECO:0000256" key="6">
    <source>
        <dbReference type="ARBA" id="ARBA00022777"/>
    </source>
</evidence>
<keyword evidence="12" id="KW-1185">Reference proteome</keyword>
<dbReference type="InterPro" id="IPR036890">
    <property type="entry name" value="HATPase_C_sf"/>
</dbReference>
<accession>A0ABV3BWJ1</accession>
<protein>
    <recommendedName>
        <fullName evidence="2">histidine kinase</fullName>
        <ecNumber evidence="2">2.7.13.3</ecNumber>
    </recommendedName>
</protein>
<dbReference type="InterPro" id="IPR050482">
    <property type="entry name" value="Sensor_HK_TwoCompSys"/>
</dbReference>
<keyword evidence="3" id="KW-0597">Phosphoprotein</keyword>
<reference evidence="11 12" key="1">
    <citation type="submission" date="2024-06" db="EMBL/GenBank/DDBJ databases">
        <title>The Natural Products Discovery Center: Release of the First 8490 Sequenced Strains for Exploring Actinobacteria Biosynthetic Diversity.</title>
        <authorList>
            <person name="Kalkreuter E."/>
            <person name="Kautsar S.A."/>
            <person name="Yang D."/>
            <person name="Bader C.D."/>
            <person name="Teijaro C.N."/>
            <person name="Fluegel L."/>
            <person name="Davis C.M."/>
            <person name="Simpson J.R."/>
            <person name="Lauterbach L."/>
            <person name="Steele A.D."/>
            <person name="Gui C."/>
            <person name="Meng S."/>
            <person name="Li G."/>
            <person name="Viehrig K."/>
            <person name="Ye F."/>
            <person name="Su P."/>
            <person name="Kiefer A.F."/>
            <person name="Nichols A."/>
            <person name="Cepeda A.J."/>
            <person name="Yan W."/>
            <person name="Fan B."/>
            <person name="Jiang Y."/>
            <person name="Adhikari A."/>
            <person name="Zheng C.-J."/>
            <person name="Schuster L."/>
            <person name="Cowan T.M."/>
            <person name="Smanski M.J."/>
            <person name="Chevrette M.G."/>
            <person name="De Carvalho L.P.S."/>
            <person name="Shen B."/>
        </authorList>
    </citation>
    <scope>NUCLEOTIDE SEQUENCE [LARGE SCALE GENOMIC DNA]</scope>
    <source>
        <strain evidence="11 12">NPDC046838</strain>
    </source>
</reference>
<gene>
    <name evidence="11" type="ORF">ABZ921_32615</name>
</gene>
<evidence type="ECO:0000256" key="1">
    <source>
        <dbReference type="ARBA" id="ARBA00000085"/>
    </source>
</evidence>
<keyword evidence="4" id="KW-0808">Transferase</keyword>
<dbReference type="PANTHER" id="PTHR24421:SF10">
    <property type="entry name" value="NITRATE_NITRITE SENSOR PROTEIN NARQ"/>
    <property type="match status" value="1"/>
</dbReference>
<feature type="domain" description="Signal transduction histidine kinase subgroup 3 dimerisation and phosphoacceptor" evidence="10">
    <location>
        <begin position="187"/>
        <end position="251"/>
    </location>
</feature>
<dbReference type="RefSeq" id="WP_359355741.1">
    <property type="nucleotide sequence ID" value="NZ_JBEYXV010000020.1"/>
</dbReference>
<keyword evidence="5" id="KW-0547">Nucleotide-binding</keyword>
<keyword evidence="9" id="KW-0472">Membrane</keyword>
<evidence type="ECO:0000313" key="12">
    <source>
        <dbReference type="Proteomes" id="UP001551176"/>
    </source>
</evidence>